<keyword evidence="3" id="KW-0862">Zinc</keyword>
<accession>A0AAE2VWY2</accession>
<dbReference type="RefSeq" id="WP_203241680.1">
    <property type="nucleotide sequence ID" value="NZ_JAFBRH010000001.1"/>
</dbReference>
<evidence type="ECO:0000256" key="1">
    <source>
        <dbReference type="ARBA" id="ARBA00005495"/>
    </source>
</evidence>
<name>A0AAE2VWY2_9RHOB</name>
<dbReference type="PROSITE" id="PS51891">
    <property type="entry name" value="CENP_V_GFA"/>
    <property type="match status" value="1"/>
</dbReference>
<evidence type="ECO:0000259" key="4">
    <source>
        <dbReference type="PROSITE" id="PS51891"/>
    </source>
</evidence>
<comment type="similarity">
    <text evidence="1">Belongs to the Gfa family.</text>
</comment>
<evidence type="ECO:0000256" key="3">
    <source>
        <dbReference type="ARBA" id="ARBA00022833"/>
    </source>
</evidence>
<dbReference type="Pfam" id="PF04828">
    <property type="entry name" value="GFA"/>
    <property type="match status" value="1"/>
</dbReference>
<evidence type="ECO:0000313" key="6">
    <source>
        <dbReference type="Proteomes" id="UP000732193"/>
    </source>
</evidence>
<dbReference type="Gene3D" id="2.170.150.70">
    <property type="match status" value="1"/>
</dbReference>
<feature type="domain" description="CENP-V/GFA" evidence="4">
    <location>
        <begin position="7"/>
        <end position="108"/>
    </location>
</feature>
<evidence type="ECO:0000256" key="2">
    <source>
        <dbReference type="ARBA" id="ARBA00022723"/>
    </source>
</evidence>
<organism evidence="5 6">
    <name type="scientific">Sulfitobacter geojensis</name>
    <dbReference type="NCBI Taxonomy" id="1342299"/>
    <lineage>
        <taxon>Bacteria</taxon>
        <taxon>Pseudomonadati</taxon>
        <taxon>Pseudomonadota</taxon>
        <taxon>Alphaproteobacteria</taxon>
        <taxon>Rhodobacterales</taxon>
        <taxon>Roseobacteraceae</taxon>
        <taxon>Sulfitobacter</taxon>
    </lineage>
</organism>
<dbReference type="InterPro" id="IPR052355">
    <property type="entry name" value="CENP-V-like"/>
</dbReference>
<keyword evidence="6" id="KW-1185">Reference proteome</keyword>
<dbReference type="EMBL" id="JAFBRM010000001">
    <property type="protein sequence ID" value="MBM1713286.1"/>
    <property type="molecule type" value="Genomic_DNA"/>
</dbReference>
<protein>
    <submittedName>
        <fullName evidence="5">GFA family protein</fullName>
    </submittedName>
</protein>
<dbReference type="AlphaFoldDB" id="A0AAE2VWY2"/>
<dbReference type="PANTHER" id="PTHR28620:SF1">
    <property type="entry name" value="CENP-V_GFA DOMAIN-CONTAINING PROTEIN"/>
    <property type="match status" value="1"/>
</dbReference>
<dbReference type="SUPFAM" id="SSF51316">
    <property type="entry name" value="Mss4-like"/>
    <property type="match status" value="1"/>
</dbReference>
<reference evidence="5 6" key="1">
    <citation type="submission" date="2021-01" db="EMBL/GenBank/DDBJ databases">
        <title>Diatom-associated Roseobacters Show Island Model of Population Structure.</title>
        <authorList>
            <person name="Qu L."/>
            <person name="Feng X."/>
            <person name="Chen Y."/>
            <person name="Li L."/>
            <person name="Wang X."/>
            <person name="Hu Z."/>
            <person name="Wang H."/>
            <person name="Luo H."/>
        </authorList>
    </citation>
    <scope>NUCLEOTIDE SEQUENCE [LARGE SCALE GENOMIC DNA]</scope>
    <source>
        <strain evidence="5 6">TR60-84</strain>
    </source>
</reference>
<dbReference type="PANTHER" id="PTHR28620">
    <property type="entry name" value="CENTROMERE PROTEIN V"/>
    <property type="match status" value="1"/>
</dbReference>
<sequence length="125" mass="13592">MTEPCDIKASCHCGAVTLTATLPYGFADAARCTCSFCARRQAAAVTATTVSVTVTKGADDLSVYSWNTHTARHYYCKICGIYTHHQRRSDPAQCGINLGCIDGARPWDHDPIRWTDGVNHPSDAD</sequence>
<dbReference type="GO" id="GO:0046872">
    <property type="term" value="F:metal ion binding"/>
    <property type="evidence" value="ECO:0007669"/>
    <property type="project" value="UniProtKB-KW"/>
</dbReference>
<gene>
    <name evidence="5" type="ORF">JQV55_06930</name>
</gene>
<proteinExistence type="inferred from homology"/>
<evidence type="ECO:0000313" key="5">
    <source>
        <dbReference type="EMBL" id="MBM1713286.1"/>
    </source>
</evidence>
<keyword evidence="2" id="KW-0479">Metal-binding</keyword>
<dbReference type="GO" id="GO:0016846">
    <property type="term" value="F:carbon-sulfur lyase activity"/>
    <property type="evidence" value="ECO:0007669"/>
    <property type="project" value="InterPro"/>
</dbReference>
<dbReference type="InterPro" id="IPR011057">
    <property type="entry name" value="Mss4-like_sf"/>
</dbReference>
<dbReference type="InterPro" id="IPR006913">
    <property type="entry name" value="CENP-V/GFA"/>
</dbReference>
<dbReference type="Proteomes" id="UP000732193">
    <property type="component" value="Unassembled WGS sequence"/>
</dbReference>
<comment type="caution">
    <text evidence="5">The sequence shown here is derived from an EMBL/GenBank/DDBJ whole genome shotgun (WGS) entry which is preliminary data.</text>
</comment>